<dbReference type="OrthoDB" id="1898221at2759"/>
<feature type="transmembrane region" description="Helical" evidence="5">
    <location>
        <begin position="97"/>
        <end position="118"/>
    </location>
</feature>
<reference evidence="6 7" key="1">
    <citation type="journal article" date="2013" name="BMC Genomics">
        <title>Reconstruction of the lipid metabolism for the microalga Monoraphidium neglectum from its genome sequence reveals characteristics suitable for biofuel production.</title>
        <authorList>
            <person name="Bogen C."/>
            <person name="Al-Dilaimi A."/>
            <person name="Albersmeier A."/>
            <person name="Wichmann J."/>
            <person name="Grundmann M."/>
            <person name="Rupp O."/>
            <person name="Lauersen K.J."/>
            <person name="Blifernez-Klassen O."/>
            <person name="Kalinowski J."/>
            <person name="Goesmann A."/>
            <person name="Mussgnug J.H."/>
            <person name="Kruse O."/>
        </authorList>
    </citation>
    <scope>NUCLEOTIDE SEQUENCE [LARGE SCALE GENOMIC DNA]</scope>
    <source>
        <strain evidence="6 7">SAG 48.87</strain>
    </source>
</reference>
<feature type="transmembrane region" description="Helical" evidence="5">
    <location>
        <begin position="62"/>
        <end position="85"/>
    </location>
</feature>
<dbReference type="Proteomes" id="UP000054498">
    <property type="component" value="Unassembled WGS sequence"/>
</dbReference>
<dbReference type="Pfam" id="PF04750">
    <property type="entry name" value="Far-17a_AIG1"/>
    <property type="match status" value="1"/>
</dbReference>
<sequence>MAPVVASRGNSPAAPQLRSLVPALLLHTTAFLWFSRVLLFHASPAAAQLPGSTGFGWFMRYLTFYTFTFQTAALGLSAADGWLTLLGRGVPLVARLADDLSCTLFAGSHVVSIMFHAIQAATANKGIFSAMDAYRPWWLSPSVHALNVVVAWADMLISGKRSFSRVSERMSTALVLGYILLLNLSGYMNGEYPYPFMNKAKQPHCTIVTVAVGVVIFAASFKAGKAAGNRARAAVAGLTQRAVQALHVCAKGL</sequence>
<keyword evidence="4 5" id="KW-0472">Membrane</keyword>
<evidence type="ECO:0000256" key="5">
    <source>
        <dbReference type="SAM" id="Phobius"/>
    </source>
</evidence>
<dbReference type="PANTHER" id="PTHR10989:SF16">
    <property type="entry name" value="AT02829P-RELATED"/>
    <property type="match status" value="1"/>
</dbReference>
<evidence type="ECO:0000256" key="1">
    <source>
        <dbReference type="ARBA" id="ARBA00004127"/>
    </source>
</evidence>
<feature type="transmembrane region" description="Helical" evidence="5">
    <location>
        <begin position="207"/>
        <end position="224"/>
    </location>
</feature>
<proteinExistence type="predicted"/>
<keyword evidence="7" id="KW-1185">Reference proteome</keyword>
<dbReference type="RefSeq" id="XP_013893805.1">
    <property type="nucleotide sequence ID" value="XM_014038351.1"/>
</dbReference>
<dbReference type="GeneID" id="25730613"/>
<protein>
    <submittedName>
        <fullName evidence="6">Uncharacterized protein</fullName>
    </submittedName>
</protein>
<dbReference type="GO" id="GO:0016020">
    <property type="term" value="C:membrane"/>
    <property type="evidence" value="ECO:0007669"/>
    <property type="project" value="InterPro"/>
</dbReference>
<dbReference type="EMBL" id="KK103888">
    <property type="protein sequence ID" value="KIY94785.1"/>
    <property type="molecule type" value="Genomic_DNA"/>
</dbReference>
<evidence type="ECO:0000256" key="3">
    <source>
        <dbReference type="ARBA" id="ARBA00022989"/>
    </source>
</evidence>
<dbReference type="GO" id="GO:0012505">
    <property type="term" value="C:endomembrane system"/>
    <property type="evidence" value="ECO:0007669"/>
    <property type="project" value="UniProtKB-SubCell"/>
</dbReference>
<organism evidence="6 7">
    <name type="scientific">Monoraphidium neglectum</name>
    <dbReference type="NCBI Taxonomy" id="145388"/>
    <lineage>
        <taxon>Eukaryota</taxon>
        <taxon>Viridiplantae</taxon>
        <taxon>Chlorophyta</taxon>
        <taxon>core chlorophytes</taxon>
        <taxon>Chlorophyceae</taxon>
        <taxon>CS clade</taxon>
        <taxon>Sphaeropleales</taxon>
        <taxon>Selenastraceae</taxon>
        <taxon>Monoraphidium</taxon>
    </lineage>
</organism>
<evidence type="ECO:0000256" key="2">
    <source>
        <dbReference type="ARBA" id="ARBA00022692"/>
    </source>
</evidence>
<feature type="transmembrane region" description="Helical" evidence="5">
    <location>
        <begin position="169"/>
        <end position="187"/>
    </location>
</feature>
<name>A0A0D2MIH2_9CHLO</name>
<feature type="transmembrane region" description="Helical" evidence="5">
    <location>
        <begin position="20"/>
        <end position="42"/>
    </location>
</feature>
<dbReference type="InterPro" id="IPR006838">
    <property type="entry name" value="ADTRP_AIG1"/>
</dbReference>
<comment type="subcellular location">
    <subcellularLocation>
        <location evidence="1">Endomembrane system</location>
        <topology evidence="1">Multi-pass membrane protein</topology>
    </subcellularLocation>
</comment>
<evidence type="ECO:0000313" key="7">
    <source>
        <dbReference type="Proteomes" id="UP000054498"/>
    </source>
</evidence>
<evidence type="ECO:0000313" key="6">
    <source>
        <dbReference type="EMBL" id="KIY94785.1"/>
    </source>
</evidence>
<dbReference type="AlphaFoldDB" id="A0A0D2MIH2"/>
<dbReference type="KEGG" id="mng:MNEG_13177"/>
<feature type="transmembrane region" description="Helical" evidence="5">
    <location>
        <begin position="138"/>
        <end position="157"/>
    </location>
</feature>
<keyword evidence="2 5" id="KW-0812">Transmembrane</keyword>
<evidence type="ECO:0000256" key="4">
    <source>
        <dbReference type="ARBA" id="ARBA00023136"/>
    </source>
</evidence>
<accession>A0A0D2MIH2</accession>
<dbReference type="PANTHER" id="PTHR10989">
    <property type="entry name" value="ANDROGEN-INDUCED PROTEIN 1-RELATED"/>
    <property type="match status" value="1"/>
</dbReference>
<keyword evidence="3 5" id="KW-1133">Transmembrane helix</keyword>
<gene>
    <name evidence="6" type="ORF">MNEG_13177</name>
</gene>